<keyword evidence="6" id="KW-0186">Copper</keyword>
<dbReference type="KEGG" id="ssck:SPSK_04101"/>
<dbReference type="InterPro" id="IPR033138">
    <property type="entry name" value="Cu_oxidase_CS"/>
</dbReference>
<accession>A0A0F2LZN3</accession>
<dbReference type="Pfam" id="PF07732">
    <property type="entry name" value="Cu-oxidase_3"/>
    <property type="match status" value="1"/>
</dbReference>
<dbReference type="PANTHER" id="PTHR11709:SF488">
    <property type="entry name" value="LACCASE-RELATED"/>
    <property type="match status" value="1"/>
</dbReference>
<dbReference type="CDD" id="cd13876">
    <property type="entry name" value="CuRO_2_Abr2_like"/>
    <property type="match status" value="1"/>
</dbReference>
<feature type="chain" id="PRO_5002454753" evidence="8">
    <location>
        <begin position="21"/>
        <end position="641"/>
    </location>
</feature>
<dbReference type="GeneID" id="27666189"/>
<dbReference type="SUPFAM" id="SSF49503">
    <property type="entry name" value="Cupredoxins"/>
    <property type="match status" value="3"/>
</dbReference>
<dbReference type="SMR" id="A0A0F2LZN3"/>
<dbReference type="InterPro" id="IPR045087">
    <property type="entry name" value="Cu-oxidase_fam"/>
</dbReference>
<feature type="signal peptide" evidence="8">
    <location>
        <begin position="1"/>
        <end position="20"/>
    </location>
</feature>
<organism evidence="12 13">
    <name type="scientific">Sporothrix schenckii 1099-18</name>
    <dbReference type="NCBI Taxonomy" id="1397361"/>
    <lineage>
        <taxon>Eukaryota</taxon>
        <taxon>Fungi</taxon>
        <taxon>Dikarya</taxon>
        <taxon>Ascomycota</taxon>
        <taxon>Pezizomycotina</taxon>
        <taxon>Sordariomycetes</taxon>
        <taxon>Sordariomycetidae</taxon>
        <taxon>Ophiostomatales</taxon>
        <taxon>Ophiostomataceae</taxon>
        <taxon>Sporothrix</taxon>
    </lineage>
</organism>
<protein>
    <submittedName>
        <fullName evidence="12">Laccase TilA</fullName>
    </submittedName>
</protein>
<dbReference type="Gene3D" id="2.60.40.420">
    <property type="entry name" value="Cupredoxins - blue copper proteins"/>
    <property type="match status" value="3"/>
</dbReference>
<proteinExistence type="inferred from homology"/>
<feature type="domain" description="Plastocyanin-like" evidence="11">
    <location>
        <begin position="60"/>
        <end position="173"/>
    </location>
</feature>
<dbReference type="Pfam" id="PF07731">
    <property type="entry name" value="Cu-oxidase_2"/>
    <property type="match status" value="1"/>
</dbReference>
<evidence type="ECO:0000256" key="5">
    <source>
        <dbReference type="ARBA" id="ARBA00023002"/>
    </source>
</evidence>
<evidence type="ECO:0000313" key="13">
    <source>
        <dbReference type="Proteomes" id="UP000033710"/>
    </source>
</evidence>
<comment type="similarity">
    <text evidence="1">Belongs to the multicopper oxidase family.</text>
</comment>
<evidence type="ECO:0000259" key="11">
    <source>
        <dbReference type="Pfam" id="PF07732"/>
    </source>
</evidence>
<evidence type="ECO:0000256" key="1">
    <source>
        <dbReference type="ARBA" id="ARBA00010609"/>
    </source>
</evidence>
<dbReference type="InterPro" id="IPR011706">
    <property type="entry name" value="Cu-oxidase_C"/>
</dbReference>
<reference evidence="12 13" key="2">
    <citation type="journal article" date="2015" name="Eukaryot. Cell">
        <title>Asexual propagation of a virulent clone complex in a human and feline outbreak of sporotrichosis.</title>
        <authorList>
            <person name="Teixeira Mde M."/>
            <person name="Rodrigues A.M."/>
            <person name="Tsui C.K."/>
            <person name="de Almeida L.G."/>
            <person name="Van Diepeningen A.D."/>
            <person name="van den Ende B.G."/>
            <person name="Fernandes G.F."/>
            <person name="Kano R."/>
            <person name="Hamelin R.C."/>
            <person name="Lopes-Bezerra L.M."/>
            <person name="Vasconcelos A.T."/>
            <person name="de Hoog S."/>
            <person name="de Camargo Z.P."/>
            <person name="Felipe M.S."/>
        </authorList>
    </citation>
    <scope>NUCLEOTIDE SEQUENCE [LARGE SCALE GENOMIC DNA]</scope>
    <source>
        <strain evidence="12 13">1099-18</strain>
    </source>
</reference>
<keyword evidence="3 8" id="KW-0732">Signal</keyword>
<dbReference type="EMBL" id="AXCR01000010">
    <property type="protein sequence ID" value="KJR82923.1"/>
    <property type="molecule type" value="Genomic_DNA"/>
</dbReference>
<dbReference type="VEuPathDB" id="FungiDB:SPSK_04101"/>
<dbReference type="GO" id="GO:0016491">
    <property type="term" value="F:oxidoreductase activity"/>
    <property type="evidence" value="ECO:0007669"/>
    <property type="project" value="UniProtKB-KW"/>
</dbReference>
<dbReference type="AlphaFoldDB" id="A0A0F2LZN3"/>
<evidence type="ECO:0000256" key="6">
    <source>
        <dbReference type="ARBA" id="ARBA00023008"/>
    </source>
</evidence>
<dbReference type="FunFam" id="2.60.40.420:FF:000036">
    <property type="entry name" value="L-ascorbate oxidase"/>
    <property type="match status" value="1"/>
</dbReference>
<keyword evidence="5" id="KW-0560">Oxidoreductase</keyword>
<dbReference type="InterPro" id="IPR002355">
    <property type="entry name" value="Cu_oxidase_Cu_BS"/>
</dbReference>
<keyword evidence="7" id="KW-0325">Glycoprotein</keyword>
<evidence type="ECO:0000259" key="9">
    <source>
        <dbReference type="Pfam" id="PF00394"/>
    </source>
</evidence>
<dbReference type="InterPro" id="IPR008972">
    <property type="entry name" value="Cupredoxin"/>
</dbReference>
<reference evidence="12 13" key="1">
    <citation type="journal article" date="2014" name="BMC Genomics">
        <title>Comparative genomics of the major fungal agents of human and animal Sporotrichosis: Sporothrix schenckii and Sporothrix brasiliensis.</title>
        <authorList>
            <person name="Teixeira M.M."/>
            <person name="de Almeida L.G."/>
            <person name="Kubitschek-Barreira P."/>
            <person name="Alves F.L."/>
            <person name="Kioshima E.S."/>
            <person name="Abadio A.K."/>
            <person name="Fernandes L."/>
            <person name="Derengowski L.S."/>
            <person name="Ferreira K.S."/>
            <person name="Souza R.C."/>
            <person name="Ruiz J.C."/>
            <person name="de Andrade N.C."/>
            <person name="Paes H.C."/>
            <person name="Nicola A.M."/>
            <person name="Albuquerque P."/>
            <person name="Gerber A.L."/>
            <person name="Martins V.P."/>
            <person name="Peconick L.D."/>
            <person name="Neto A.V."/>
            <person name="Chaucanez C.B."/>
            <person name="Silva P.A."/>
            <person name="Cunha O.L."/>
            <person name="de Oliveira F.F."/>
            <person name="dos Santos T.C."/>
            <person name="Barros A.L."/>
            <person name="Soares M.A."/>
            <person name="de Oliveira L.M."/>
            <person name="Marini M.M."/>
            <person name="Villalobos-Duno H."/>
            <person name="Cunha M.M."/>
            <person name="de Hoog S."/>
            <person name="da Silveira J.F."/>
            <person name="Henrissat B."/>
            <person name="Nino-Vega G.A."/>
            <person name="Cisalpino P.S."/>
            <person name="Mora-Montes H.M."/>
            <person name="Almeida S.R."/>
            <person name="Stajich J.E."/>
            <person name="Lopes-Bezerra L.M."/>
            <person name="Vasconcelos A.T."/>
            <person name="Felipe M.S."/>
        </authorList>
    </citation>
    <scope>NUCLEOTIDE SEQUENCE [LARGE SCALE GENOMIC DNA]</scope>
    <source>
        <strain evidence="12 13">1099-18</strain>
    </source>
</reference>
<dbReference type="RefSeq" id="XP_016585599.1">
    <property type="nucleotide sequence ID" value="XM_016730912.1"/>
</dbReference>
<dbReference type="Pfam" id="PF00394">
    <property type="entry name" value="Cu-oxidase"/>
    <property type="match status" value="1"/>
</dbReference>
<dbReference type="PROSITE" id="PS00079">
    <property type="entry name" value="MULTICOPPER_OXIDASE1"/>
    <property type="match status" value="1"/>
</dbReference>
<dbReference type="InterPro" id="IPR001117">
    <property type="entry name" value="Cu-oxidase_2nd"/>
</dbReference>
<sequence length="641" mass="69645">MRLFSSVRTAAFWLAPAVDALTSGASISKGIASVHINDTASASLSPDDGGRIRVFDLTLTWEDHAPDGFTRKMILINRQFPGPLLEMDEGDVVHVVVHNAMPYNATMHFHGIEMEGTNWSDGVPGLTQRPIQPGRSFLYEWKATQYGSYWYHAHERGQLDDGMIGPLVIRAKKTRPRPFESMANSTAQRQALLAAERTSRPLVLSDFRHVPSQDGWAIELASGIETPCYDAVLINGQGRVDCWSAAKRQALVTPAQKHLLDLGNETSLTPKGCLPASIIANVIAAPGTPSNLSAIPPDVFDVCTPTEHALATVEVTRSASAETWTAFDVIGAFGLLTGMFAIDGHALWLYAVDGSYIEPMRVDAIPVTNGARYSVLVPVAAADGNYTIRFASTTGAQSITGFANMVVHAEDENTSVRVPARSETPTAPVINDVGANTSSSVVFFNQAAMLAFPPDDDVRTSPAAANRTYTLGIRVAGASYSWALNHTAYPVQLDNDTPLLFQPAPAGRDNVTLTTRAGEWIDLVFQELSFPMPPHPIHKHGNKMWLIGTGDGIFPYSNVAEALQHIPQQFNMDTPPKRDTLLTPAATTGPAWMVVRYRVTNPGAWFVHCHIQSHLMGGMAVAIQDGIDQWPTVPVQYRDYV</sequence>
<evidence type="ECO:0000256" key="4">
    <source>
        <dbReference type="ARBA" id="ARBA00022737"/>
    </source>
</evidence>
<feature type="domain" description="Plastocyanin-like" evidence="9">
    <location>
        <begin position="340"/>
        <end position="395"/>
    </location>
</feature>
<name>A0A0F2LZN3_SPOSC</name>
<dbReference type="OrthoDB" id="2121828at2759"/>
<evidence type="ECO:0000256" key="3">
    <source>
        <dbReference type="ARBA" id="ARBA00022729"/>
    </source>
</evidence>
<dbReference type="Proteomes" id="UP000033710">
    <property type="component" value="Unassembled WGS sequence"/>
</dbReference>
<feature type="domain" description="Plastocyanin-like" evidence="10">
    <location>
        <begin position="502"/>
        <end position="625"/>
    </location>
</feature>
<evidence type="ECO:0000256" key="7">
    <source>
        <dbReference type="ARBA" id="ARBA00023180"/>
    </source>
</evidence>
<keyword evidence="4" id="KW-0677">Repeat</keyword>
<evidence type="ECO:0000259" key="10">
    <source>
        <dbReference type="Pfam" id="PF07731"/>
    </source>
</evidence>
<dbReference type="CDD" id="cd13850">
    <property type="entry name" value="CuRO_1_Abr2_like"/>
    <property type="match status" value="1"/>
</dbReference>
<keyword evidence="2" id="KW-0479">Metal-binding</keyword>
<evidence type="ECO:0000256" key="2">
    <source>
        <dbReference type="ARBA" id="ARBA00022723"/>
    </source>
</evidence>
<dbReference type="PROSITE" id="PS00080">
    <property type="entry name" value="MULTICOPPER_OXIDASE2"/>
    <property type="match status" value="1"/>
</dbReference>
<gene>
    <name evidence="12" type="ORF">SPSK_04101</name>
</gene>
<dbReference type="InterPro" id="IPR011707">
    <property type="entry name" value="Cu-oxidase-like_N"/>
</dbReference>
<comment type="caution">
    <text evidence="12">The sequence shown here is derived from an EMBL/GenBank/DDBJ whole genome shotgun (WGS) entry which is preliminary data.</text>
</comment>
<dbReference type="PANTHER" id="PTHR11709">
    <property type="entry name" value="MULTI-COPPER OXIDASE"/>
    <property type="match status" value="1"/>
</dbReference>
<dbReference type="GO" id="GO:0005507">
    <property type="term" value="F:copper ion binding"/>
    <property type="evidence" value="ECO:0007669"/>
    <property type="project" value="InterPro"/>
</dbReference>
<dbReference type="CDD" id="cd13898">
    <property type="entry name" value="CuRO_3_Abr2_like"/>
    <property type="match status" value="1"/>
</dbReference>
<evidence type="ECO:0000313" key="12">
    <source>
        <dbReference type="EMBL" id="KJR82923.1"/>
    </source>
</evidence>
<evidence type="ECO:0000256" key="8">
    <source>
        <dbReference type="SAM" id="SignalP"/>
    </source>
</evidence>